<reference evidence="2 3" key="1">
    <citation type="submission" date="2018-10" db="EMBL/GenBank/DDBJ databases">
        <title>Isolation from cow dung.</title>
        <authorList>
            <person name="Ling L."/>
        </authorList>
    </citation>
    <scope>NUCLEOTIDE SEQUENCE [LARGE SCALE GENOMIC DNA]</scope>
    <source>
        <strain evidence="2 3">NEAU-LL90</strain>
    </source>
</reference>
<dbReference type="CDD" id="cd02231">
    <property type="entry name" value="cupin_BLL6423-like"/>
    <property type="match status" value="1"/>
</dbReference>
<evidence type="ECO:0000313" key="3">
    <source>
        <dbReference type="Proteomes" id="UP000279275"/>
    </source>
</evidence>
<comment type="caution">
    <text evidence="2">The sequence shown here is derived from an EMBL/GenBank/DDBJ whole genome shotgun (WGS) entry which is preliminary data.</text>
</comment>
<dbReference type="AlphaFoldDB" id="A0A3M2L2T3"/>
<evidence type="ECO:0000259" key="1">
    <source>
        <dbReference type="Pfam" id="PF07883"/>
    </source>
</evidence>
<dbReference type="Gene3D" id="2.20.70.150">
    <property type="match status" value="1"/>
</dbReference>
<evidence type="ECO:0000313" key="2">
    <source>
        <dbReference type="EMBL" id="RMI28828.1"/>
    </source>
</evidence>
<organism evidence="2 3">
    <name type="scientific">Nocardia stercoris</name>
    <dbReference type="NCBI Taxonomy" id="2483361"/>
    <lineage>
        <taxon>Bacteria</taxon>
        <taxon>Bacillati</taxon>
        <taxon>Actinomycetota</taxon>
        <taxon>Actinomycetes</taxon>
        <taxon>Mycobacteriales</taxon>
        <taxon>Nocardiaceae</taxon>
        <taxon>Nocardia</taxon>
    </lineage>
</organism>
<protein>
    <submittedName>
        <fullName evidence="2">Cupin domain-containing protein</fullName>
    </submittedName>
</protein>
<feature type="domain" description="Cupin type-2" evidence="1">
    <location>
        <begin position="73"/>
        <end position="133"/>
    </location>
</feature>
<sequence length="158" mass="17174">MKHQARRVVTGHDSKGRSIVVSDSVVEAFEASPTALAMRLWATDEFPSNNADERDGAQLIEAFAPENGTAFYLVDWAPDSEFPAHRTSSIDYGVVLSGELEAVLDGGHIVRLGPGDSIVQCGTMHAWRNPTGEWTRTAFVMATSRQLSVDGRALEPTM</sequence>
<dbReference type="Pfam" id="PF07883">
    <property type="entry name" value="Cupin_2"/>
    <property type="match status" value="1"/>
</dbReference>
<proteinExistence type="predicted"/>
<gene>
    <name evidence="2" type="ORF">EBN03_28540</name>
</gene>
<dbReference type="SUPFAM" id="SSF51182">
    <property type="entry name" value="RmlC-like cupins"/>
    <property type="match status" value="1"/>
</dbReference>
<dbReference type="Proteomes" id="UP000279275">
    <property type="component" value="Unassembled WGS sequence"/>
</dbReference>
<name>A0A3M2L2T3_9NOCA</name>
<dbReference type="InterPro" id="IPR047142">
    <property type="entry name" value="OryJ/VirC-like"/>
</dbReference>
<accession>A0A3M2L2T3</accession>
<dbReference type="PANTHER" id="PTHR36156">
    <property type="entry name" value="SLR2101 PROTEIN"/>
    <property type="match status" value="1"/>
</dbReference>
<dbReference type="PANTHER" id="PTHR36156:SF2">
    <property type="entry name" value="CUPIN TYPE-2 DOMAIN-CONTAINING PROTEIN"/>
    <property type="match status" value="1"/>
</dbReference>
<dbReference type="OrthoDB" id="713485at2"/>
<dbReference type="InterPro" id="IPR011051">
    <property type="entry name" value="RmlC_Cupin_sf"/>
</dbReference>
<dbReference type="EMBL" id="RFFH01000018">
    <property type="protein sequence ID" value="RMI28828.1"/>
    <property type="molecule type" value="Genomic_DNA"/>
</dbReference>
<keyword evidence="3" id="KW-1185">Reference proteome</keyword>
<dbReference type="InterPro" id="IPR013096">
    <property type="entry name" value="Cupin_2"/>
</dbReference>
<dbReference type="Gene3D" id="2.60.120.10">
    <property type="entry name" value="Jelly Rolls"/>
    <property type="match status" value="1"/>
</dbReference>
<dbReference type="InterPro" id="IPR014710">
    <property type="entry name" value="RmlC-like_jellyroll"/>
</dbReference>
<dbReference type="RefSeq" id="WP_122191248.1">
    <property type="nucleotide sequence ID" value="NZ_RFFH01000018.1"/>
</dbReference>